<dbReference type="Proteomes" id="UP001305414">
    <property type="component" value="Unassembled WGS sequence"/>
</dbReference>
<keyword evidence="3" id="KW-1185">Reference proteome</keyword>
<evidence type="ECO:0000313" key="2">
    <source>
        <dbReference type="EMBL" id="KAK5634560.1"/>
    </source>
</evidence>
<feature type="transmembrane region" description="Helical" evidence="1">
    <location>
        <begin position="82"/>
        <end position="110"/>
    </location>
</feature>
<gene>
    <name evidence="2" type="ORF">RRF57_010273</name>
</gene>
<keyword evidence="1" id="KW-0812">Transmembrane</keyword>
<name>A0AAN7UL02_9PEZI</name>
<keyword evidence="1" id="KW-0472">Membrane</keyword>
<evidence type="ECO:0000256" key="1">
    <source>
        <dbReference type="SAM" id="Phobius"/>
    </source>
</evidence>
<dbReference type="EMBL" id="JAWHQM010000042">
    <property type="protein sequence ID" value="KAK5634560.1"/>
    <property type="molecule type" value="Genomic_DNA"/>
</dbReference>
<dbReference type="AlphaFoldDB" id="A0AAN7UL02"/>
<accession>A0AAN7UL02</accession>
<proteinExistence type="predicted"/>
<protein>
    <submittedName>
        <fullName evidence="2">Uncharacterized protein</fullName>
    </submittedName>
</protein>
<reference evidence="2 3" key="1">
    <citation type="submission" date="2023-10" db="EMBL/GenBank/DDBJ databases">
        <title>Draft genome sequence of Xylaria bambusicola isolate GMP-LS, the root and basal stem rot pathogen of sugarcane in Indonesia.</title>
        <authorList>
            <person name="Selvaraj P."/>
            <person name="Muralishankar V."/>
            <person name="Muruganantham S."/>
            <person name="Sp S."/>
            <person name="Haryani S."/>
            <person name="Lau K.J.X."/>
            <person name="Naqvi N.I."/>
        </authorList>
    </citation>
    <scope>NUCLEOTIDE SEQUENCE [LARGE SCALE GENOMIC DNA]</scope>
    <source>
        <strain evidence="2">GMP-LS</strain>
    </source>
</reference>
<comment type="caution">
    <text evidence="2">The sequence shown here is derived from an EMBL/GenBank/DDBJ whole genome shotgun (WGS) entry which is preliminary data.</text>
</comment>
<keyword evidence="1" id="KW-1133">Transmembrane helix</keyword>
<evidence type="ECO:0000313" key="3">
    <source>
        <dbReference type="Proteomes" id="UP001305414"/>
    </source>
</evidence>
<sequence>MGLHRVAYIDKEDPAFSRKSYIDGVAYVLMALPEDLSDREVASIREALPPSMSDLDLVDEADGRAIGWKSAPGSRTVLQRCVAITVALSVVFIHTILSYASIVVSVGAYYERKHNISEQILSKGFVIASAVGRHSVFLSAKICAMKDGPVGKAISNMATRTVESVASGIQEGIGQGLMMSDTRPGRR</sequence>
<organism evidence="2 3">
    <name type="scientific">Xylaria bambusicola</name>
    <dbReference type="NCBI Taxonomy" id="326684"/>
    <lineage>
        <taxon>Eukaryota</taxon>
        <taxon>Fungi</taxon>
        <taxon>Dikarya</taxon>
        <taxon>Ascomycota</taxon>
        <taxon>Pezizomycotina</taxon>
        <taxon>Sordariomycetes</taxon>
        <taxon>Xylariomycetidae</taxon>
        <taxon>Xylariales</taxon>
        <taxon>Xylariaceae</taxon>
        <taxon>Xylaria</taxon>
    </lineage>
</organism>